<dbReference type="InterPro" id="IPR003737">
    <property type="entry name" value="GlcNAc_PI_deacetylase-related"/>
</dbReference>
<name>A0A6J6EPJ3_9ZZZZ</name>
<evidence type="ECO:0000256" key="1">
    <source>
        <dbReference type="SAM" id="MobiDB-lite"/>
    </source>
</evidence>
<accession>A0A6J6EPJ3</accession>
<dbReference type="Pfam" id="PF02585">
    <property type="entry name" value="PIG-L"/>
    <property type="match status" value="1"/>
</dbReference>
<feature type="compositionally biased region" description="Polar residues" evidence="1">
    <location>
        <begin position="1"/>
        <end position="10"/>
    </location>
</feature>
<dbReference type="PANTHER" id="PTHR12993">
    <property type="entry name" value="N-ACETYLGLUCOSAMINYL-PHOSPHATIDYLINOSITOL DE-N-ACETYLASE-RELATED"/>
    <property type="match status" value="1"/>
</dbReference>
<dbReference type="InterPro" id="IPR024078">
    <property type="entry name" value="LmbE-like_dom_sf"/>
</dbReference>
<organism evidence="2">
    <name type="scientific">freshwater metagenome</name>
    <dbReference type="NCBI Taxonomy" id="449393"/>
    <lineage>
        <taxon>unclassified sequences</taxon>
        <taxon>metagenomes</taxon>
        <taxon>ecological metagenomes</taxon>
    </lineage>
</organism>
<evidence type="ECO:0000313" key="2">
    <source>
        <dbReference type="EMBL" id="CAB4576463.1"/>
    </source>
</evidence>
<dbReference type="Gene3D" id="3.40.50.10320">
    <property type="entry name" value="LmbE-like"/>
    <property type="match status" value="1"/>
</dbReference>
<gene>
    <name evidence="2" type="ORF">UFOPK1722_00704</name>
</gene>
<dbReference type="EMBL" id="CAEZTS010000047">
    <property type="protein sequence ID" value="CAB4576463.1"/>
    <property type="molecule type" value="Genomic_DNA"/>
</dbReference>
<dbReference type="PANTHER" id="PTHR12993:SF11">
    <property type="entry name" value="N-ACETYLGLUCOSAMINYL-PHOSPHATIDYLINOSITOL DE-N-ACETYLASE"/>
    <property type="match status" value="1"/>
</dbReference>
<dbReference type="SUPFAM" id="SSF102588">
    <property type="entry name" value="LmbE-like"/>
    <property type="match status" value="1"/>
</dbReference>
<reference evidence="2" key="1">
    <citation type="submission" date="2020-05" db="EMBL/GenBank/DDBJ databases">
        <authorList>
            <person name="Chiriac C."/>
            <person name="Salcher M."/>
            <person name="Ghai R."/>
            <person name="Kavagutti S V."/>
        </authorList>
    </citation>
    <scope>NUCLEOTIDE SEQUENCE</scope>
</reference>
<feature type="region of interest" description="Disordered" evidence="1">
    <location>
        <begin position="1"/>
        <end position="21"/>
    </location>
</feature>
<sequence>MNTTPATNDPGQPAQHSDRTITSIDLPTPKVALAIGAHPDDIEFGCGATLAKWAAAGCRIHHLVLTDGSKGTWNPDADITALIRTRRDEQTEAARRLGGVDDVTFLDQVDGELEETVELRSRIARHIRVTRPDVVLGHDPWKRHRLHPDHRHAGFLTCDAIVAARDPHFFRDHGLAHHRPSHLLLWEADEANHAESVGDFVDAKISALLAHASQFESTMKAVAPEDLDRFSDRIRTRLSELGRRVDRSAAEIFTRISDL</sequence>
<dbReference type="AlphaFoldDB" id="A0A6J6EPJ3"/>
<protein>
    <submittedName>
        <fullName evidence="2">Unannotated protein</fullName>
    </submittedName>
</protein>
<dbReference type="GO" id="GO:0016811">
    <property type="term" value="F:hydrolase activity, acting on carbon-nitrogen (but not peptide) bonds, in linear amides"/>
    <property type="evidence" value="ECO:0007669"/>
    <property type="project" value="TreeGrafter"/>
</dbReference>
<proteinExistence type="predicted"/>